<dbReference type="Pfam" id="PF05577">
    <property type="entry name" value="Peptidase_S28"/>
    <property type="match status" value="1"/>
</dbReference>
<evidence type="ECO:0000313" key="7">
    <source>
        <dbReference type="EMBL" id="KAJ1999859.1"/>
    </source>
</evidence>
<evidence type="ECO:0008006" key="9">
    <source>
        <dbReference type="Google" id="ProtNLM"/>
    </source>
</evidence>
<dbReference type="PANTHER" id="PTHR11010:SF38">
    <property type="entry name" value="LYSOSOMAL PRO-X CARBOXYPEPTIDASE"/>
    <property type="match status" value="1"/>
</dbReference>
<dbReference type="GO" id="GO:0070008">
    <property type="term" value="F:serine-type exopeptidase activity"/>
    <property type="evidence" value="ECO:0007669"/>
    <property type="project" value="InterPro"/>
</dbReference>
<dbReference type="GO" id="GO:0008239">
    <property type="term" value="F:dipeptidyl-peptidase activity"/>
    <property type="evidence" value="ECO:0007669"/>
    <property type="project" value="TreeGrafter"/>
</dbReference>
<dbReference type="AlphaFoldDB" id="A0A9W8EHQ8"/>
<feature type="chain" id="PRO_5040766025" description="Peptidase S28" evidence="6">
    <location>
        <begin position="19"/>
        <end position="473"/>
    </location>
</feature>
<dbReference type="Gene3D" id="1.20.120.980">
    <property type="entry name" value="Serine carboxypeptidase S28, SKS domain"/>
    <property type="match status" value="1"/>
</dbReference>
<name>A0A9W8EHQ8_9FUNG</name>
<comment type="caution">
    <text evidence="7">The sequence shown here is derived from an EMBL/GenBank/DDBJ whole genome shotgun (WGS) entry which is preliminary data.</text>
</comment>
<keyword evidence="2" id="KW-0645">Protease</keyword>
<dbReference type="Proteomes" id="UP001150907">
    <property type="component" value="Unassembled WGS sequence"/>
</dbReference>
<keyword evidence="4" id="KW-0378">Hydrolase</keyword>
<reference evidence="7" key="1">
    <citation type="submission" date="2022-07" db="EMBL/GenBank/DDBJ databases">
        <title>Phylogenomic reconstructions and comparative analyses of Kickxellomycotina fungi.</title>
        <authorList>
            <person name="Reynolds N.K."/>
            <person name="Stajich J.E."/>
            <person name="Barry K."/>
            <person name="Grigoriev I.V."/>
            <person name="Crous P."/>
            <person name="Smith M.E."/>
        </authorList>
    </citation>
    <scope>NUCLEOTIDE SEQUENCE</scope>
    <source>
        <strain evidence="7">IMI 214461</strain>
    </source>
</reference>
<keyword evidence="3 6" id="KW-0732">Signal</keyword>
<gene>
    <name evidence="7" type="ORF">H4R26_004885</name>
</gene>
<dbReference type="SUPFAM" id="SSF53474">
    <property type="entry name" value="alpha/beta-Hydrolases"/>
    <property type="match status" value="1"/>
</dbReference>
<evidence type="ECO:0000256" key="4">
    <source>
        <dbReference type="ARBA" id="ARBA00022801"/>
    </source>
</evidence>
<keyword evidence="8" id="KW-1185">Reference proteome</keyword>
<dbReference type="InterPro" id="IPR008758">
    <property type="entry name" value="Peptidase_S28"/>
</dbReference>
<protein>
    <recommendedName>
        <fullName evidence="9">Peptidase S28</fullName>
    </recommendedName>
</protein>
<evidence type="ECO:0000256" key="1">
    <source>
        <dbReference type="ARBA" id="ARBA00011079"/>
    </source>
</evidence>
<dbReference type="InterPro" id="IPR029058">
    <property type="entry name" value="AB_hydrolase_fold"/>
</dbReference>
<proteinExistence type="inferred from homology"/>
<feature type="signal peptide" evidence="6">
    <location>
        <begin position="1"/>
        <end position="18"/>
    </location>
</feature>
<keyword evidence="5" id="KW-0325">Glycoprotein</keyword>
<dbReference type="InterPro" id="IPR042269">
    <property type="entry name" value="Ser_carbopepase_S28_SKS"/>
</dbReference>
<comment type="similarity">
    <text evidence="1">Belongs to the peptidase S28 family.</text>
</comment>
<sequence length="473" mass="51450">MHTLLPISLFALASLAKCLPGGGGASAIPSSSTSYWFPQRVDHFGLNSTAWNQQYMVNATFYKAGGPIFLVTPGESPVSTFYIDRSHFTELAQKTNGLVVAVEHRFYGKSNPMPDLSGPSLRYHTVENVLEDFASFIRAAKKTPLSVFPVPVSANSKVVFGGGSYGGAVAAWMRAKYPSLVAGAWASSAVLQYRLDNHQLDQSWGKHLQALGCASQVSNAVKDLDLILLSGNTTAIGHVQAQFGIPPLTPRDFAGLVTSMISAASMAPNYNDTDYTRDTVCSFFNGKQSNLDSYAAAVTSMIKSMGYSQYDLTQMADTNLNLDNYALGQSGRVWYYQGCAWYGNWQVAPPSGCGLTSYRSSLVDLTYFQPNCKRKFGNNITIPVNSAGFNRKWFGGLKGVSNIYYTVGSLDLWRGSCVIPWDGYRLPNTTASPTFLIDGATHTQDLSKTSAYDLLSISLARAIGDKQVLKWIK</sequence>
<dbReference type="Gene3D" id="3.40.50.1820">
    <property type="entry name" value="alpha/beta hydrolase"/>
    <property type="match status" value="1"/>
</dbReference>
<dbReference type="PANTHER" id="PTHR11010">
    <property type="entry name" value="PROTEASE S28 PRO-X CARBOXYPEPTIDASE-RELATED"/>
    <property type="match status" value="1"/>
</dbReference>
<dbReference type="EMBL" id="JANBQF010000629">
    <property type="protein sequence ID" value="KAJ1999859.1"/>
    <property type="molecule type" value="Genomic_DNA"/>
</dbReference>
<accession>A0A9W8EHQ8</accession>
<evidence type="ECO:0000256" key="3">
    <source>
        <dbReference type="ARBA" id="ARBA00022729"/>
    </source>
</evidence>
<organism evidence="7 8">
    <name type="scientific">Coemansia thaxteri</name>
    <dbReference type="NCBI Taxonomy" id="2663907"/>
    <lineage>
        <taxon>Eukaryota</taxon>
        <taxon>Fungi</taxon>
        <taxon>Fungi incertae sedis</taxon>
        <taxon>Zoopagomycota</taxon>
        <taxon>Kickxellomycotina</taxon>
        <taxon>Kickxellomycetes</taxon>
        <taxon>Kickxellales</taxon>
        <taxon>Kickxellaceae</taxon>
        <taxon>Coemansia</taxon>
    </lineage>
</organism>
<dbReference type="GO" id="GO:0006508">
    <property type="term" value="P:proteolysis"/>
    <property type="evidence" value="ECO:0007669"/>
    <property type="project" value="UniProtKB-KW"/>
</dbReference>
<evidence type="ECO:0000256" key="6">
    <source>
        <dbReference type="SAM" id="SignalP"/>
    </source>
</evidence>
<evidence type="ECO:0000256" key="2">
    <source>
        <dbReference type="ARBA" id="ARBA00022670"/>
    </source>
</evidence>
<evidence type="ECO:0000256" key="5">
    <source>
        <dbReference type="ARBA" id="ARBA00023180"/>
    </source>
</evidence>
<evidence type="ECO:0000313" key="8">
    <source>
        <dbReference type="Proteomes" id="UP001150907"/>
    </source>
</evidence>
<dbReference type="OrthoDB" id="1735038at2759"/>